<name>R1HUV9_9PSEU</name>
<comment type="similarity">
    <text evidence="1">Belongs to the peptidase S33 family.</text>
</comment>
<dbReference type="RefSeq" id="WP_003082798.1">
    <property type="nucleotide sequence ID" value="NZ_AOUO01000222.1"/>
</dbReference>
<keyword evidence="5" id="KW-1185">Reference proteome</keyword>
<reference evidence="4 5" key="1">
    <citation type="submission" date="2013-02" db="EMBL/GenBank/DDBJ databases">
        <title>Draft genome sequence of Amycolatopsis vancoresmycina strain DSM 44592T.</title>
        <authorList>
            <person name="Kumar S."/>
            <person name="Kaur N."/>
            <person name="Kaur C."/>
            <person name="Raghava G.P.S."/>
            <person name="Mayilraj S."/>
        </authorList>
    </citation>
    <scope>NUCLEOTIDE SEQUENCE [LARGE SCALE GENOMIC DNA]</scope>
    <source>
        <strain evidence="4 5">DSM 44592</strain>
    </source>
</reference>
<feature type="compositionally biased region" description="Low complexity" evidence="3">
    <location>
        <begin position="232"/>
        <end position="241"/>
    </location>
</feature>
<evidence type="ECO:0000313" key="5">
    <source>
        <dbReference type="Proteomes" id="UP000014139"/>
    </source>
</evidence>
<evidence type="ECO:0000313" key="4">
    <source>
        <dbReference type="EMBL" id="EOD67340.1"/>
    </source>
</evidence>
<proteinExistence type="inferred from homology"/>
<keyword evidence="2 4" id="KW-0378">Hydrolase</keyword>
<evidence type="ECO:0000256" key="1">
    <source>
        <dbReference type="ARBA" id="ARBA00010088"/>
    </source>
</evidence>
<feature type="compositionally biased region" description="Basic and acidic residues" evidence="3">
    <location>
        <begin position="160"/>
        <end position="231"/>
    </location>
</feature>
<feature type="compositionally biased region" description="Basic and acidic residues" evidence="3">
    <location>
        <begin position="262"/>
        <end position="303"/>
    </location>
</feature>
<dbReference type="SUPFAM" id="SSF53474">
    <property type="entry name" value="alpha/beta-Hydrolases"/>
    <property type="match status" value="1"/>
</dbReference>
<feature type="compositionally biased region" description="Basic and acidic residues" evidence="3">
    <location>
        <begin position="242"/>
        <end position="255"/>
    </location>
</feature>
<evidence type="ECO:0000256" key="3">
    <source>
        <dbReference type="SAM" id="MobiDB-lite"/>
    </source>
</evidence>
<dbReference type="AlphaFoldDB" id="R1HUV9"/>
<dbReference type="EMBL" id="AOUO01000222">
    <property type="protein sequence ID" value="EOD67340.1"/>
    <property type="molecule type" value="Genomic_DNA"/>
</dbReference>
<protein>
    <submittedName>
        <fullName evidence="4">Microsomal epoxide hydrolase</fullName>
    </submittedName>
</protein>
<dbReference type="PANTHER" id="PTHR21661:SF35">
    <property type="entry name" value="EPOXIDE HYDROLASE"/>
    <property type="match status" value="1"/>
</dbReference>
<sequence length="303" mass="33996">MEKFREWTDPAAELPEDAVDRDLLLTNVILYWVTGTAGSAANCYYETARAGAWSAAGRSPVPTGVAVFPRDVSIRSTLDRDHTIVHWSEFGRGGHFAAMEAPDLLVADVRAFSGTLRRPWIVHCGLKVRAAPGRRGGPAGVHAGVVNSDHSRAEPRRHREAAADRRDRTADERERAADRREATADQRDHIADERDRIADERDRIADERERSADEREVELTRLEQRTDRAARDTAAAAPDATQRARESLKRSRDRQTSNAAAQDRETAAQQREDVRTVGEQDRIDREVARTERRTARLNDEPPA</sequence>
<dbReference type="PANTHER" id="PTHR21661">
    <property type="entry name" value="EPOXIDE HYDROLASE 1-RELATED"/>
    <property type="match status" value="1"/>
</dbReference>
<dbReference type="PATRIC" id="fig|1292037.4.peg.3235"/>
<gene>
    <name evidence="4" type="ORF">H480_16935</name>
</gene>
<dbReference type="GO" id="GO:0097176">
    <property type="term" value="P:epoxide metabolic process"/>
    <property type="evidence" value="ECO:0007669"/>
    <property type="project" value="TreeGrafter"/>
</dbReference>
<dbReference type="Gene3D" id="3.40.50.1820">
    <property type="entry name" value="alpha/beta hydrolase"/>
    <property type="match status" value="1"/>
</dbReference>
<comment type="caution">
    <text evidence="4">The sequence shown here is derived from an EMBL/GenBank/DDBJ whole genome shotgun (WGS) entry which is preliminary data.</text>
</comment>
<evidence type="ECO:0000256" key="2">
    <source>
        <dbReference type="ARBA" id="ARBA00022801"/>
    </source>
</evidence>
<dbReference type="GO" id="GO:0004301">
    <property type="term" value="F:epoxide hydrolase activity"/>
    <property type="evidence" value="ECO:0007669"/>
    <property type="project" value="TreeGrafter"/>
</dbReference>
<dbReference type="InterPro" id="IPR029058">
    <property type="entry name" value="AB_hydrolase_fold"/>
</dbReference>
<dbReference type="eggNOG" id="COG0596">
    <property type="taxonomic scope" value="Bacteria"/>
</dbReference>
<accession>R1HUV9</accession>
<organism evidence="4 5">
    <name type="scientific">Amycolatopsis vancoresmycina DSM 44592</name>
    <dbReference type="NCBI Taxonomy" id="1292037"/>
    <lineage>
        <taxon>Bacteria</taxon>
        <taxon>Bacillati</taxon>
        <taxon>Actinomycetota</taxon>
        <taxon>Actinomycetes</taxon>
        <taxon>Pseudonocardiales</taxon>
        <taxon>Pseudonocardiaceae</taxon>
        <taxon>Amycolatopsis</taxon>
    </lineage>
</organism>
<dbReference type="Proteomes" id="UP000014139">
    <property type="component" value="Unassembled WGS sequence"/>
</dbReference>
<feature type="region of interest" description="Disordered" evidence="3">
    <location>
        <begin position="132"/>
        <end position="303"/>
    </location>
</feature>